<feature type="transmembrane region" description="Helical" evidence="6">
    <location>
        <begin position="37"/>
        <end position="57"/>
    </location>
</feature>
<feature type="transmembrane region" description="Helical" evidence="6">
    <location>
        <begin position="102"/>
        <end position="120"/>
    </location>
</feature>
<comment type="similarity">
    <text evidence="2">Belongs to the EamA transporter family.</text>
</comment>
<dbReference type="Proteomes" id="UP000271624">
    <property type="component" value="Unassembled WGS sequence"/>
</dbReference>
<evidence type="ECO:0000256" key="2">
    <source>
        <dbReference type="ARBA" id="ARBA00007362"/>
    </source>
</evidence>
<evidence type="ECO:0000256" key="6">
    <source>
        <dbReference type="SAM" id="Phobius"/>
    </source>
</evidence>
<feature type="transmembrane region" description="Helical" evidence="6">
    <location>
        <begin position="189"/>
        <end position="207"/>
    </location>
</feature>
<dbReference type="InterPro" id="IPR050638">
    <property type="entry name" value="AA-Vitamin_Transporters"/>
</dbReference>
<proteinExistence type="inferred from homology"/>
<evidence type="ECO:0000313" key="9">
    <source>
        <dbReference type="Proteomes" id="UP000271624"/>
    </source>
</evidence>
<comment type="subcellular location">
    <subcellularLocation>
        <location evidence="1">Membrane</location>
        <topology evidence="1">Multi-pass membrane protein</topology>
    </subcellularLocation>
</comment>
<evidence type="ECO:0000256" key="4">
    <source>
        <dbReference type="ARBA" id="ARBA00022989"/>
    </source>
</evidence>
<name>A0A433V665_9CYAN</name>
<dbReference type="GO" id="GO:0016020">
    <property type="term" value="C:membrane"/>
    <property type="evidence" value="ECO:0007669"/>
    <property type="project" value="UniProtKB-SubCell"/>
</dbReference>
<feature type="transmembrane region" description="Helical" evidence="6">
    <location>
        <begin position="156"/>
        <end position="177"/>
    </location>
</feature>
<dbReference type="SUPFAM" id="SSF103481">
    <property type="entry name" value="Multidrug resistance efflux transporter EmrE"/>
    <property type="match status" value="2"/>
</dbReference>
<feature type="transmembrane region" description="Helical" evidence="6">
    <location>
        <begin position="284"/>
        <end position="301"/>
    </location>
</feature>
<evidence type="ECO:0000256" key="3">
    <source>
        <dbReference type="ARBA" id="ARBA00022692"/>
    </source>
</evidence>
<evidence type="ECO:0000259" key="7">
    <source>
        <dbReference type="Pfam" id="PF00892"/>
    </source>
</evidence>
<dbReference type="RefSeq" id="WP_127084839.1">
    <property type="nucleotide sequence ID" value="NZ_RSCL01000019.1"/>
</dbReference>
<dbReference type="PANTHER" id="PTHR32322:SF2">
    <property type="entry name" value="EAMA DOMAIN-CONTAINING PROTEIN"/>
    <property type="match status" value="1"/>
</dbReference>
<keyword evidence="4 6" id="KW-1133">Transmembrane helix</keyword>
<sequence>MFFLTNFQGELAALGVAFLWALTSIVYSKLGKKIPPLLMNLSKGGIAIALIIFTILLSGQQLLPSINVIPFILLVLSGAVGIGIGDTAYFSALNRLGARRTLLLKTLGPPFAAIVSVVFLKEQLSYTAWIGILLTVLGIAWVISERATSATSTNKQLYPGIGFALLSAFTDALGAVFSRAALTDTNVTPLWSAMVRLIGGALILLFWLMLERKPVGIPVKELRSGKLLGIIALCAFLSTYLGFWLQQISLKFTTAGVAKSLGATSPLFVIPITFFLGDVVSTRAILGVLVAVAGVGLLFIYR</sequence>
<dbReference type="PANTHER" id="PTHR32322">
    <property type="entry name" value="INNER MEMBRANE TRANSPORTER"/>
    <property type="match status" value="1"/>
</dbReference>
<keyword evidence="3 6" id="KW-0812">Transmembrane</keyword>
<organism evidence="8 9">
    <name type="scientific">Dulcicalothrix desertica PCC 7102</name>
    <dbReference type="NCBI Taxonomy" id="232991"/>
    <lineage>
        <taxon>Bacteria</taxon>
        <taxon>Bacillati</taxon>
        <taxon>Cyanobacteriota</taxon>
        <taxon>Cyanophyceae</taxon>
        <taxon>Nostocales</taxon>
        <taxon>Calotrichaceae</taxon>
        <taxon>Dulcicalothrix</taxon>
    </lineage>
</organism>
<dbReference type="EMBL" id="RSCL01000019">
    <property type="protein sequence ID" value="RUT01577.1"/>
    <property type="molecule type" value="Genomic_DNA"/>
</dbReference>
<accession>A0A433V665</accession>
<feature type="transmembrane region" description="Helical" evidence="6">
    <location>
        <begin position="69"/>
        <end position="90"/>
    </location>
</feature>
<dbReference type="OrthoDB" id="6235706at2"/>
<feature type="transmembrane region" description="Helical" evidence="6">
    <location>
        <begin position="126"/>
        <end position="144"/>
    </location>
</feature>
<feature type="domain" description="EamA" evidence="7">
    <location>
        <begin position="160"/>
        <end position="299"/>
    </location>
</feature>
<dbReference type="InterPro" id="IPR037185">
    <property type="entry name" value="EmrE-like"/>
</dbReference>
<evidence type="ECO:0000313" key="8">
    <source>
        <dbReference type="EMBL" id="RUT01577.1"/>
    </source>
</evidence>
<reference evidence="8" key="2">
    <citation type="journal article" date="2019" name="Genome Biol. Evol.">
        <title>Day and night: Metabolic profiles and evolutionary relationships of six axenic non-marine cyanobacteria.</title>
        <authorList>
            <person name="Will S.E."/>
            <person name="Henke P."/>
            <person name="Boedeker C."/>
            <person name="Huang S."/>
            <person name="Brinkmann H."/>
            <person name="Rohde M."/>
            <person name="Jarek M."/>
            <person name="Friedl T."/>
            <person name="Seufert S."/>
            <person name="Schumacher M."/>
            <person name="Overmann J."/>
            <person name="Neumann-Schaal M."/>
            <person name="Petersen J."/>
        </authorList>
    </citation>
    <scope>NUCLEOTIDE SEQUENCE [LARGE SCALE GENOMIC DNA]</scope>
    <source>
        <strain evidence="8">PCC 7102</strain>
    </source>
</reference>
<comment type="caution">
    <text evidence="8">The sequence shown here is derived from an EMBL/GenBank/DDBJ whole genome shotgun (WGS) entry which is preliminary data.</text>
</comment>
<dbReference type="Pfam" id="PF00892">
    <property type="entry name" value="EamA"/>
    <property type="match status" value="2"/>
</dbReference>
<keyword evidence="5 6" id="KW-0472">Membrane</keyword>
<feature type="domain" description="EamA" evidence="7">
    <location>
        <begin position="9"/>
        <end position="143"/>
    </location>
</feature>
<dbReference type="InterPro" id="IPR000620">
    <property type="entry name" value="EamA_dom"/>
</dbReference>
<reference evidence="8" key="1">
    <citation type="submission" date="2018-12" db="EMBL/GenBank/DDBJ databases">
        <authorList>
            <person name="Will S."/>
            <person name="Neumann-Schaal M."/>
            <person name="Henke P."/>
        </authorList>
    </citation>
    <scope>NUCLEOTIDE SEQUENCE</scope>
    <source>
        <strain evidence="8">PCC 7102</strain>
    </source>
</reference>
<gene>
    <name evidence="8" type="ORF">DSM106972_066740</name>
</gene>
<protein>
    <recommendedName>
        <fullName evidence="7">EamA domain-containing protein</fullName>
    </recommendedName>
</protein>
<feature type="transmembrane region" description="Helical" evidence="6">
    <location>
        <begin position="227"/>
        <end position="245"/>
    </location>
</feature>
<feature type="transmembrane region" description="Helical" evidence="6">
    <location>
        <begin position="12"/>
        <end position="30"/>
    </location>
</feature>
<dbReference type="Gene3D" id="1.10.3730.20">
    <property type="match status" value="1"/>
</dbReference>
<evidence type="ECO:0000256" key="5">
    <source>
        <dbReference type="ARBA" id="ARBA00023136"/>
    </source>
</evidence>
<keyword evidence="9" id="KW-1185">Reference proteome</keyword>
<evidence type="ECO:0000256" key="1">
    <source>
        <dbReference type="ARBA" id="ARBA00004141"/>
    </source>
</evidence>
<dbReference type="AlphaFoldDB" id="A0A433V665"/>